<dbReference type="RefSeq" id="WP_341406559.1">
    <property type="nucleotide sequence ID" value="NZ_JBBUKT010000008.1"/>
</dbReference>
<keyword evidence="2" id="KW-1185">Reference proteome</keyword>
<sequence>MKLVLPRPRRIAQKLPLHEALALDCLRGFTNESGLGTAPPVDLLTNHLEITPEHAVKLCGSLQGRRLILFSNKEFAILSQLSAAIKKERDRNRRRSVRTACAPRSAMKPDWSLTIESQRRFPALRGPVERPASYNRPAAFEALLKEHPHHHRNDCPSNVEILTDACYPGELQTVLTLIEEQRSANRQPVLLFTRKAVYVGVLRHAKR</sequence>
<gene>
    <name evidence="1" type="ORF">WKV53_19975</name>
</gene>
<organism evidence="1 2">
    <name type="scientific">Luteolibacter soli</name>
    <dbReference type="NCBI Taxonomy" id="3135280"/>
    <lineage>
        <taxon>Bacteria</taxon>
        <taxon>Pseudomonadati</taxon>
        <taxon>Verrucomicrobiota</taxon>
        <taxon>Verrucomicrobiia</taxon>
        <taxon>Verrucomicrobiales</taxon>
        <taxon>Verrucomicrobiaceae</taxon>
        <taxon>Luteolibacter</taxon>
    </lineage>
</organism>
<dbReference type="Proteomes" id="UP001371305">
    <property type="component" value="Unassembled WGS sequence"/>
</dbReference>
<accession>A0ABU9B0K3</accession>
<reference evidence="1 2" key="1">
    <citation type="submission" date="2024-04" db="EMBL/GenBank/DDBJ databases">
        <title>Luteolibacter sp. isolated from soil.</title>
        <authorList>
            <person name="An J."/>
        </authorList>
    </citation>
    <scope>NUCLEOTIDE SEQUENCE [LARGE SCALE GENOMIC DNA]</scope>
    <source>
        <strain evidence="1 2">Y139</strain>
    </source>
</reference>
<protein>
    <submittedName>
        <fullName evidence="1">Uncharacterized protein</fullName>
    </submittedName>
</protein>
<dbReference type="EMBL" id="JBBUKT010000008">
    <property type="protein sequence ID" value="MEK7952802.1"/>
    <property type="molecule type" value="Genomic_DNA"/>
</dbReference>
<evidence type="ECO:0000313" key="1">
    <source>
        <dbReference type="EMBL" id="MEK7952802.1"/>
    </source>
</evidence>
<evidence type="ECO:0000313" key="2">
    <source>
        <dbReference type="Proteomes" id="UP001371305"/>
    </source>
</evidence>
<proteinExistence type="predicted"/>
<comment type="caution">
    <text evidence="1">The sequence shown here is derived from an EMBL/GenBank/DDBJ whole genome shotgun (WGS) entry which is preliminary data.</text>
</comment>
<name>A0ABU9B0K3_9BACT</name>